<accession>A0AAJ0F5K6</accession>
<dbReference type="InterPro" id="IPR036640">
    <property type="entry name" value="ABC1_TM_sf"/>
</dbReference>
<evidence type="ECO:0000256" key="3">
    <source>
        <dbReference type="ARBA" id="ARBA00022692"/>
    </source>
</evidence>
<feature type="transmembrane region" description="Helical" evidence="9">
    <location>
        <begin position="151"/>
        <end position="176"/>
    </location>
</feature>
<dbReference type="Pfam" id="PF00664">
    <property type="entry name" value="ABC_membrane"/>
    <property type="match status" value="2"/>
</dbReference>
<reference evidence="12" key="1">
    <citation type="submission" date="2023-06" db="EMBL/GenBank/DDBJ databases">
        <title>Genome-scale phylogeny and comparative genomics of the fungal order Sordariales.</title>
        <authorList>
            <consortium name="Lawrence Berkeley National Laboratory"/>
            <person name="Hensen N."/>
            <person name="Bonometti L."/>
            <person name="Westerberg I."/>
            <person name="Brannstrom I.O."/>
            <person name="Guillou S."/>
            <person name="Cros-Aarteil S."/>
            <person name="Calhoun S."/>
            <person name="Haridas S."/>
            <person name="Kuo A."/>
            <person name="Mondo S."/>
            <person name="Pangilinan J."/>
            <person name="Riley R."/>
            <person name="Labutti K."/>
            <person name="Andreopoulos B."/>
            <person name="Lipzen A."/>
            <person name="Chen C."/>
            <person name="Yanf M."/>
            <person name="Daum C."/>
            <person name="Ng V."/>
            <person name="Clum A."/>
            <person name="Steindorff A."/>
            <person name="Ohm R."/>
            <person name="Martin F."/>
            <person name="Silar P."/>
            <person name="Natvig D."/>
            <person name="Lalanne C."/>
            <person name="Gautier V."/>
            <person name="Ament-Velasquez S.L."/>
            <person name="Kruys A."/>
            <person name="Hutchinson M.I."/>
            <person name="Powell A.J."/>
            <person name="Barry K."/>
            <person name="Miller A.N."/>
            <person name="Grigoriev I.V."/>
            <person name="Debuchy R."/>
            <person name="Gladieux P."/>
            <person name="Thoren M.H."/>
            <person name="Johannesson H."/>
        </authorList>
    </citation>
    <scope>NUCLEOTIDE SEQUENCE</scope>
    <source>
        <strain evidence="12">PSN4</strain>
    </source>
</reference>
<evidence type="ECO:0000259" key="10">
    <source>
        <dbReference type="PROSITE" id="PS50893"/>
    </source>
</evidence>
<feature type="transmembrane region" description="Helical" evidence="9">
    <location>
        <begin position="971"/>
        <end position="994"/>
    </location>
</feature>
<dbReference type="CDD" id="cd03250">
    <property type="entry name" value="ABCC_MRP_domain1"/>
    <property type="match status" value="1"/>
</dbReference>
<feature type="domain" description="ABC transmembrane type-1" evidence="11">
    <location>
        <begin position="975"/>
        <end position="1288"/>
    </location>
</feature>
<dbReference type="SUPFAM" id="SSF52540">
    <property type="entry name" value="P-loop containing nucleoside triphosphate hydrolases"/>
    <property type="match status" value="2"/>
</dbReference>
<keyword evidence="3 9" id="KW-0812">Transmembrane</keyword>
<feature type="domain" description="ABC transporter" evidence="10">
    <location>
        <begin position="698"/>
        <end position="925"/>
    </location>
</feature>
<feature type="transmembrane region" description="Helical" evidence="9">
    <location>
        <begin position="40"/>
        <end position="59"/>
    </location>
</feature>
<dbReference type="InterPro" id="IPR003439">
    <property type="entry name" value="ABC_transporter-like_ATP-bd"/>
</dbReference>
<evidence type="ECO:0000256" key="5">
    <source>
        <dbReference type="ARBA" id="ARBA00022840"/>
    </source>
</evidence>
<dbReference type="GO" id="GO:0140359">
    <property type="term" value="F:ABC-type transporter activity"/>
    <property type="evidence" value="ECO:0007669"/>
    <property type="project" value="InterPro"/>
</dbReference>
<dbReference type="Gene3D" id="3.40.50.300">
    <property type="entry name" value="P-loop containing nucleotide triphosphate hydrolases"/>
    <property type="match status" value="2"/>
</dbReference>
<evidence type="ECO:0000256" key="2">
    <source>
        <dbReference type="ARBA" id="ARBA00022448"/>
    </source>
</evidence>
<dbReference type="GO" id="GO:0016887">
    <property type="term" value="F:ATP hydrolysis activity"/>
    <property type="evidence" value="ECO:0007669"/>
    <property type="project" value="InterPro"/>
</dbReference>
<evidence type="ECO:0000256" key="6">
    <source>
        <dbReference type="ARBA" id="ARBA00022989"/>
    </source>
</evidence>
<dbReference type="SUPFAM" id="SSF90123">
    <property type="entry name" value="ABC transporter transmembrane region"/>
    <property type="match status" value="2"/>
</dbReference>
<gene>
    <name evidence="12" type="ORF">QBC47DRAFT_381472</name>
</gene>
<dbReference type="PANTHER" id="PTHR24223">
    <property type="entry name" value="ATP-BINDING CASSETTE SUB-FAMILY C"/>
    <property type="match status" value="1"/>
</dbReference>
<dbReference type="InterPro" id="IPR003593">
    <property type="entry name" value="AAA+_ATPase"/>
</dbReference>
<evidence type="ECO:0000313" key="12">
    <source>
        <dbReference type="EMBL" id="KAK1755846.1"/>
    </source>
</evidence>
<keyword evidence="7 9" id="KW-0472">Membrane</keyword>
<evidence type="ECO:0000256" key="7">
    <source>
        <dbReference type="ARBA" id="ARBA00023136"/>
    </source>
</evidence>
<dbReference type="CDD" id="cd18596">
    <property type="entry name" value="ABC_6TM_VMR1_D1_like"/>
    <property type="match status" value="1"/>
</dbReference>
<evidence type="ECO:0000256" key="1">
    <source>
        <dbReference type="ARBA" id="ARBA00004370"/>
    </source>
</evidence>
<name>A0AAJ0F5K6_9PEZI</name>
<protein>
    <submittedName>
        <fullName evidence="12">ATP-dependent permease</fullName>
    </submittedName>
</protein>
<evidence type="ECO:0000256" key="4">
    <source>
        <dbReference type="ARBA" id="ARBA00022741"/>
    </source>
</evidence>
<dbReference type="CDD" id="cd18604">
    <property type="entry name" value="ABC_6TM_VMR1_D2_like"/>
    <property type="match status" value="1"/>
</dbReference>
<feature type="compositionally biased region" description="Polar residues" evidence="8">
    <location>
        <begin position="399"/>
        <end position="426"/>
    </location>
</feature>
<dbReference type="CDD" id="cd03244">
    <property type="entry name" value="ABCC_MRP_domain2"/>
    <property type="match status" value="1"/>
</dbReference>
<evidence type="ECO:0000313" key="13">
    <source>
        <dbReference type="Proteomes" id="UP001239445"/>
    </source>
</evidence>
<dbReference type="SMART" id="SM00382">
    <property type="entry name" value="AAA"/>
    <property type="match status" value="2"/>
</dbReference>
<dbReference type="InterPro" id="IPR050173">
    <property type="entry name" value="ABC_transporter_C-like"/>
</dbReference>
<comment type="subcellular location">
    <subcellularLocation>
        <location evidence="1">Membrane</location>
    </subcellularLocation>
</comment>
<feature type="transmembrane region" description="Helical" evidence="9">
    <location>
        <begin position="604"/>
        <end position="627"/>
    </location>
</feature>
<feature type="transmembrane region" description="Helical" evidence="9">
    <location>
        <begin position="98"/>
        <end position="120"/>
    </location>
</feature>
<proteinExistence type="predicted"/>
<dbReference type="PROSITE" id="PS00211">
    <property type="entry name" value="ABC_TRANSPORTER_1"/>
    <property type="match status" value="2"/>
</dbReference>
<dbReference type="EMBL" id="MU839833">
    <property type="protein sequence ID" value="KAK1755846.1"/>
    <property type="molecule type" value="Genomic_DNA"/>
</dbReference>
<dbReference type="InterPro" id="IPR017871">
    <property type="entry name" value="ABC_transporter-like_CS"/>
</dbReference>
<dbReference type="PROSITE" id="PS50893">
    <property type="entry name" value="ABC_TRANSPORTER_2"/>
    <property type="match status" value="2"/>
</dbReference>
<evidence type="ECO:0000256" key="9">
    <source>
        <dbReference type="SAM" id="Phobius"/>
    </source>
</evidence>
<feature type="region of interest" description="Disordered" evidence="8">
    <location>
        <begin position="384"/>
        <end position="433"/>
    </location>
</feature>
<dbReference type="GO" id="GO:0005524">
    <property type="term" value="F:ATP binding"/>
    <property type="evidence" value="ECO:0007669"/>
    <property type="project" value="UniProtKB-KW"/>
</dbReference>
<feature type="transmembrane region" description="Helical" evidence="9">
    <location>
        <begin position="524"/>
        <end position="544"/>
    </location>
</feature>
<sequence length="1548" mass="171857">MASSRLEFSQWRPCYSCCQEFWVPSAGTFGPQCLGLVGQIPIFTALLVVVLRYGLAPLWHRRPIWLRKFAAEEDDLASLRDEEAGGNANTRASRPWTAWTLALLISTGSAPILAGITAILWPEYSLLSLIPVIPCLISAILVLVERPRTLPVAVLLINSVVCLVQTAVAAAAPGMVSSMPKLALACSTLPVLPSLVILLNMPLRDPLLDSTDIGVPFTEPSSRVRSPEDIITLWQWMTVSWMEPLMQVGNMRQLNDRDVWCLPYEFQHSRLHERFRELRGSVFVRILKANGLDLLITTCLGLLDMFGRLAEPILLQQLLGALTREPARPKTAFVYAGLTLLTRVVRGQAGVFILWFQRREYERSRGEMITMIYEKTLRRKAFTFPRNRDDAPEGITVDPAQQSDSSSENSYETPISPLSGTSTLAGTQPDAEPDADGILEEINKLPASKISWITSLFQRKNRVMPPSPKRESPAHTGKILNLMRNDVYEVAQRFWEVEKIFTTPLRLFLSIGLVWWILGRSSLYGVAVVLIGMAINVKTMRLFVSIEQERRSITDDKLSQISQFIEAIRHLRWYAWQDHWLERIMTARAAELNKRFRGNIVLKAFTLVNVLTGYMFPIAGFLAYTAISGRPLTVDVAYPALNMFTLLQTSLRELPDLFITLMNASVAMGRIERFMSEPDKEEPPEDLRGIAPDAKPRIEIDQASFSWPGVTKKVLRDVSLVCEPGLTLVCGRVGAGKSALLQAVLGELDLKGGTKTVPREMIGYCAQTPWLESMSIRDNILFCAPYEKARFDAVIEACCLKPDLEKFRAKDLATIGENGVGLSGGQRARVALARAVYSRARILLLDDPIAALDHGTATHVMKNLFSNSSSSLMDGRLVIFVTHRRDIATRYASQVLEVFGHGQVRVLPKAELESHEEELEHLPVTTPGDSRPAPSDESGADAVEHFMEEELRPHGGVLLSVYWRYVRSGGLSWWVATAVFFALFRLANVAYFWFLKEWGERYNTDSIPFDINQQVLSSPIAGMEHVNRSGFNLGDYLPGISPADDVRPWLWWFSAISLVQVLAQALSDFTTVYIIYQAGKNLFTQAIRHLSNATFRFYDVTPVGRLMNRLTSDMGVVDGQIANQLMQLVWEAMSWGSAMVVIAMATPVFLVMSIAMTIVFVMIFKYFLPASQSLRRLETVSLTPLMSNFGALVEGLTTVRAFRASAHFQQRLIATTDTFQRMDHIYWSLQAWLQYRFDMLSALTTFLLAVTAVMSGLSGGTVGFVLAAASNFVQSTHNLCRKYGELQMQFVSVERVVELQDLEQEPEGEKPAAGWPHYGDDIILDHVTLRYAPGLDPVLQDVSLRIPGGANVAVTGRTGSGKSTFALSLLGTLHPDPDSGGTIRIGGVNIAEVDKNELRRNITFVAQDPVLFPGTLRNNLDPLNKYDDKDCADVLERVLGGESGGSGSGFTLDSPVDAGGKNLSQGQRQLVGLGRAILRRSPVVILDEATASIDSATAGSIQKLLREELRHSTVITIAHRKEAVKQADFEIVLDQGKVVRAGPLDLAE</sequence>
<feature type="transmembrane region" description="Helical" evidence="9">
    <location>
        <begin position="1246"/>
        <end position="1269"/>
    </location>
</feature>
<feature type="domain" description="ABC transporter" evidence="10">
    <location>
        <begin position="1322"/>
        <end position="1546"/>
    </location>
</feature>
<keyword evidence="5" id="KW-0067">ATP-binding</keyword>
<dbReference type="FunFam" id="3.40.50.300:FF:001577">
    <property type="entry name" value="ABC bile acid transporter"/>
    <property type="match status" value="1"/>
</dbReference>
<dbReference type="PROSITE" id="PS50929">
    <property type="entry name" value="ABC_TM1F"/>
    <property type="match status" value="2"/>
</dbReference>
<keyword evidence="13" id="KW-1185">Reference proteome</keyword>
<dbReference type="InterPro" id="IPR011527">
    <property type="entry name" value="ABC1_TM_dom"/>
</dbReference>
<dbReference type="GO" id="GO:0016020">
    <property type="term" value="C:membrane"/>
    <property type="evidence" value="ECO:0007669"/>
    <property type="project" value="UniProtKB-SubCell"/>
</dbReference>
<feature type="transmembrane region" description="Helical" evidence="9">
    <location>
        <begin position="126"/>
        <end position="144"/>
    </location>
</feature>
<feature type="region of interest" description="Disordered" evidence="8">
    <location>
        <begin position="917"/>
        <end position="939"/>
    </location>
</feature>
<keyword evidence="4" id="KW-0547">Nucleotide-binding</keyword>
<feature type="domain" description="ABC transmembrane type-1" evidence="11">
    <location>
        <begin position="475"/>
        <end position="663"/>
    </location>
</feature>
<feature type="transmembrane region" description="Helical" evidence="9">
    <location>
        <begin position="1135"/>
        <end position="1168"/>
    </location>
</feature>
<dbReference type="Pfam" id="PF00005">
    <property type="entry name" value="ABC_tran"/>
    <property type="match status" value="2"/>
</dbReference>
<comment type="caution">
    <text evidence="12">The sequence shown here is derived from an EMBL/GenBank/DDBJ whole genome shotgun (WGS) entry which is preliminary data.</text>
</comment>
<keyword evidence="2" id="KW-0813">Transport</keyword>
<dbReference type="Proteomes" id="UP001239445">
    <property type="component" value="Unassembled WGS sequence"/>
</dbReference>
<dbReference type="Gene3D" id="1.20.1560.10">
    <property type="entry name" value="ABC transporter type 1, transmembrane domain"/>
    <property type="match status" value="2"/>
</dbReference>
<evidence type="ECO:0000259" key="11">
    <source>
        <dbReference type="PROSITE" id="PS50929"/>
    </source>
</evidence>
<dbReference type="PANTHER" id="PTHR24223:SF415">
    <property type="entry name" value="FI20190P1"/>
    <property type="match status" value="1"/>
</dbReference>
<organism evidence="12 13">
    <name type="scientific">Echria macrotheca</name>
    <dbReference type="NCBI Taxonomy" id="438768"/>
    <lineage>
        <taxon>Eukaryota</taxon>
        <taxon>Fungi</taxon>
        <taxon>Dikarya</taxon>
        <taxon>Ascomycota</taxon>
        <taxon>Pezizomycotina</taxon>
        <taxon>Sordariomycetes</taxon>
        <taxon>Sordariomycetidae</taxon>
        <taxon>Sordariales</taxon>
        <taxon>Schizotheciaceae</taxon>
        <taxon>Echria</taxon>
    </lineage>
</organism>
<dbReference type="InterPro" id="IPR027417">
    <property type="entry name" value="P-loop_NTPase"/>
</dbReference>
<evidence type="ECO:0000256" key="8">
    <source>
        <dbReference type="SAM" id="MobiDB-lite"/>
    </source>
</evidence>
<keyword evidence="6 9" id="KW-1133">Transmembrane helix</keyword>